<dbReference type="Gene3D" id="3.80.10.10">
    <property type="entry name" value="Ribonuclease Inhibitor"/>
    <property type="match status" value="1"/>
</dbReference>
<reference evidence="2" key="1">
    <citation type="submission" date="2021-02" db="EMBL/GenBank/DDBJ databases">
        <authorList>
            <person name="Nowell W R."/>
        </authorList>
    </citation>
    <scope>NUCLEOTIDE SEQUENCE</scope>
</reference>
<organism evidence="2 3">
    <name type="scientific">Adineta ricciae</name>
    <name type="common">Rotifer</name>
    <dbReference type="NCBI Taxonomy" id="249248"/>
    <lineage>
        <taxon>Eukaryota</taxon>
        <taxon>Metazoa</taxon>
        <taxon>Spiralia</taxon>
        <taxon>Gnathifera</taxon>
        <taxon>Rotifera</taxon>
        <taxon>Eurotatoria</taxon>
        <taxon>Bdelloidea</taxon>
        <taxon>Adinetida</taxon>
        <taxon>Adinetidae</taxon>
        <taxon>Adineta</taxon>
    </lineage>
</organism>
<dbReference type="OrthoDB" id="10026651at2759"/>
<dbReference type="EMBL" id="CAJNOR010004336">
    <property type="protein sequence ID" value="CAF1494499.1"/>
    <property type="molecule type" value="Genomic_DNA"/>
</dbReference>
<accession>A0A815ST98</accession>
<dbReference type="InterPro" id="IPR032675">
    <property type="entry name" value="LRR_dom_sf"/>
</dbReference>
<proteinExistence type="predicted"/>
<gene>
    <name evidence="1" type="ORF">EDS130_LOCUS35785</name>
    <name evidence="2" type="ORF">XAT740_LOCUS39281</name>
</gene>
<evidence type="ECO:0000313" key="2">
    <source>
        <dbReference type="EMBL" id="CAF1494499.1"/>
    </source>
</evidence>
<protein>
    <submittedName>
        <fullName evidence="2">Uncharacterized protein</fullName>
    </submittedName>
</protein>
<dbReference type="Proteomes" id="UP000663828">
    <property type="component" value="Unassembled WGS sequence"/>
</dbReference>
<name>A0A815ST98_ADIRI</name>
<comment type="caution">
    <text evidence="2">The sequence shown here is derived from an EMBL/GenBank/DDBJ whole genome shotgun (WGS) entry which is preliminary data.</text>
</comment>
<evidence type="ECO:0000313" key="1">
    <source>
        <dbReference type="EMBL" id="CAF1396826.1"/>
    </source>
</evidence>
<dbReference type="AlphaFoldDB" id="A0A815ST98"/>
<evidence type="ECO:0000313" key="3">
    <source>
        <dbReference type="Proteomes" id="UP000663828"/>
    </source>
</evidence>
<dbReference type="EMBL" id="CAJNOJ010000320">
    <property type="protein sequence ID" value="CAF1396826.1"/>
    <property type="molecule type" value="Genomic_DNA"/>
</dbReference>
<dbReference type="SUPFAM" id="SSF52047">
    <property type="entry name" value="RNI-like"/>
    <property type="match status" value="1"/>
</dbReference>
<dbReference type="Proteomes" id="UP000663852">
    <property type="component" value="Unassembled WGS sequence"/>
</dbReference>
<sequence length="424" mass="50375">MAGLGLFNLEKEKAKHLFTNETNLTDLFRNQITSLTIHIRRIKKEPTTTKEITIIFTDIFTMFTNLKYLNFKPFSNFTQYLSFETLSPIINCPTIVELHVNVKSFFDCLYLLDGRLPQLRVFHVDISWFGHSQHEIVNNMENLPNLECFSLNCNQDSSAYDELVIPLLHRMLNLKRLHLYLVINYKNMFIDGDNLKTNILNRMVQLNQFTFSIRSSLWLTNQTKFISNEDIQHTFEYFSTNQIISYVDYFHKLGRGECHIYSYPYKENEYHRITNNFPGGIFKYVREISLFDERPFEHEFFFQISQSFPLIEKLTVNNEKVQNNKSDNLSIIEYPRLSYLDLLEVHEDYVKQFLIDTNSCLPNNVALIVDYEILKKATENFTRQTTRNCSKLCRLAILCEYEVTDDLSQYFPQAKITYSYEYFK</sequence>
<keyword evidence="3" id="KW-1185">Reference proteome</keyword>